<dbReference type="PANTHER" id="PTHR43132">
    <property type="entry name" value="ARSENICAL RESISTANCE OPERON REPRESSOR ARSR-RELATED"/>
    <property type="match status" value="1"/>
</dbReference>
<dbReference type="PANTHER" id="PTHR43132:SF8">
    <property type="entry name" value="HTH-TYPE TRANSCRIPTIONAL REGULATOR KMTR"/>
    <property type="match status" value="1"/>
</dbReference>
<dbReference type="Gene3D" id="1.10.10.10">
    <property type="entry name" value="Winged helix-like DNA-binding domain superfamily/Winged helix DNA-binding domain"/>
    <property type="match status" value="1"/>
</dbReference>
<dbReference type="Proteomes" id="UP000631535">
    <property type="component" value="Unassembled WGS sequence"/>
</dbReference>
<dbReference type="PRINTS" id="PR00778">
    <property type="entry name" value="HTHARSR"/>
</dbReference>
<gene>
    <name evidence="5" type="ORF">GCM10012287_18990</name>
</gene>
<dbReference type="InterPro" id="IPR011991">
    <property type="entry name" value="ArsR-like_HTH"/>
</dbReference>
<reference evidence="6" key="1">
    <citation type="journal article" date="2019" name="Int. J. Syst. Evol. Microbiol.">
        <title>The Global Catalogue of Microorganisms (GCM) 10K type strain sequencing project: providing services to taxonomists for standard genome sequencing and annotation.</title>
        <authorList>
            <consortium name="The Broad Institute Genomics Platform"/>
            <consortium name="The Broad Institute Genome Sequencing Center for Infectious Disease"/>
            <person name="Wu L."/>
            <person name="Ma J."/>
        </authorList>
    </citation>
    <scope>NUCLEOTIDE SEQUENCE [LARGE SCALE GENOMIC DNA]</scope>
    <source>
        <strain evidence="6">CGMCC 4.7178</strain>
    </source>
</reference>
<keyword evidence="2" id="KW-0238">DNA-binding</keyword>
<dbReference type="SUPFAM" id="SSF46785">
    <property type="entry name" value="Winged helix' DNA-binding domain"/>
    <property type="match status" value="1"/>
</dbReference>
<evidence type="ECO:0000313" key="5">
    <source>
        <dbReference type="EMBL" id="GGO47115.1"/>
    </source>
</evidence>
<dbReference type="InterPro" id="IPR036390">
    <property type="entry name" value="WH_DNA-bd_sf"/>
</dbReference>
<comment type="caution">
    <text evidence="5">The sequence shown here is derived from an EMBL/GenBank/DDBJ whole genome shotgun (WGS) entry which is preliminary data.</text>
</comment>
<dbReference type="SMART" id="SM00418">
    <property type="entry name" value="HTH_ARSR"/>
    <property type="match status" value="1"/>
</dbReference>
<evidence type="ECO:0000256" key="3">
    <source>
        <dbReference type="ARBA" id="ARBA00023163"/>
    </source>
</evidence>
<proteinExistence type="predicted"/>
<evidence type="ECO:0000259" key="4">
    <source>
        <dbReference type="SMART" id="SM00418"/>
    </source>
</evidence>
<dbReference type="CDD" id="cd00090">
    <property type="entry name" value="HTH_ARSR"/>
    <property type="match status" value="1"/>
</dbReference>
<evidence type="ECO:0000313" key="6">
    <source>
        <dbReference type="Proteomes" id="UP000631535"/>
    </source>
</evidence>
<dbReference type="InterPro" id="IPR036388">
    <property type="entry name" value="WH-like_DNA-bd_sf"/>
</dbReference>
<evidence type="ECO:0000256" key="2">
    <source>
        <dbReference type="ARBA" id="ARBA00023125"/>
    </source>
</evidence>
<keyword evidence="6" id="KW-1185">Reference proteome</keyword>
<protein>
    <submittedName>
        <fullName evidence="5">Regulatory protein</fullName>
    </submittedName>
</protein>
<feature type="domain" description="HTH arsR-type" evidence="4">
    <location>
        <begin position="244"/>
        <end position="317"/>
    </location>
</feature>
<keyword evidence="3" id="KW-0804">Transcription</keyword>
<organism evidence="5 6">
    <name type="scientific">Streptomyces daqingensis</name>
    <dbReference type="NCBI Taxonomy" id="1472640"/>
    <lineage>
        <taxon>Bacteria</taxon>
        <taxon>Bacillati</taxon>
        <taxon>Actinomycetota</taxon>
        <taxon>Actinomycetes</taxon>
        <taxon>Kitasatosporales</taxon>
        <taxon>Streptomycetaceae</taxon>
        <taxon>Streptomyces</taxon>
    </lineage>
</organism>
<sequence length="322" mass="35684">MLRLHFTVEDLLQVSTAEEPSPLLETCLAFMMLRRADPRAGLGRWQQRHRASLPRHVGALRELLSDSGAGPHFLDPPGFGIEDGVERIMSTPREIARSELRRVCAVDRPVTSWLRRLADKEQAAWEELAEAMRGAHDHLVTPAWPRLEAGFRTEIAWRSRRLVHRGLRETLTGLAPGLRWRGATLEADYPRDVEIHLGGRGLVLQPSLYWTGRPLVACHEGQPTVLIYPALTPVPLLDGPTERDRLAALLGSTRAAVLRLLTRQFTTTEAARELGVSTASVSTHAKALREAGLVTSLRDGKAVLHWCTPLGLDLIAHSASQL</sequence>
<name>A0ABQ2M5Y4_9ACTN</name>
<dbReference type="RefSeq" id="WP_189036648.1">
    <property type="nucleotide sequence ID" value="NZ_BMMP01000005.1"/>
</dbReference>
<evidence type="ECO:0000256" key="1">
    <source>
        <dbReference type="ARBA" id="ARBA00023015"/>
    </source>
</evidence>
<dbReference type="EMBL" id="BMMP01000005">
    <property type="protein sequence ID" value="GGO47115.1"/>
    <property type="molecule type" value="Genomic_DNA"/>
</dbReference>
<dbReference type="Pfam" id="PF12840">
    <property type="entry name" value="HTH_20"/>
    <property type="match status" value="1"/>
</dbReference>
<dbReference type="InterPro" id="IPR001845">
    <property type="entry name" value="HTH_ArsR_DNA-bd_dom"/>
</dbReference>
<accession>A0ABQ2M5Y4</accession>
<keyword evidence="1" id="KW-0805">Transcription regulation</keyword>
<dbReference type="InterPro" id="IPR051011">
    <property type="entry name" value="Metal_resp_trans_reg"/>
</dbReference>